<name>A0A4V3JRW4_9LEPT</name>
<sequence length="110" mass="13156">MEIDELIKQIRDELENLLSESYKARYDLTIDSKTIRLAKRFLGEIYPGCTDERIYSLYRVLAEGGWYGDKLKVLLERLDTLTKPANISKDAENKFKERWYEKITKWFINK</sequence>
<reference evidence="1" key="1">
    <citation type="journal article" date="2019" name="PLoS Negl. Trop. Dis.">
        <title>Revisiting the worldwide diversity of Leptospira species in the environment.</title>
        <authorList>
            <person name="Vincent A.T."/>
            <person name="Schiettekatte O."/>
            <person name="Bourhy P."/>
            <person name="Veyrier F.J."/>
            <person name="Picardeau M."/>
        </authorList>
    </citation>
    <scope>NUCLEOTIDE SEQUENCE [LARGE SCALE GENOMIC DNA]</scope>
    <source>
        <strain evidence="1">201702455</strain>
    </source>
</reference>
<gene>
    <name evidence="1" type="ORF">EHQ64_09135</name>
</gene>
<organism evidence="1 2">
    <name type="scientific">Leptospira sarikeiensis</name>
    <dbReference type="NCBI Taxonomy" id="2484943"/>
    <lineage>
        <taxon>Bacteria</taxon>
        <taxon>Pseudomonadati</taxon>
        <taxon>Spirochaetota</taxon>
        <taxon>Spirochaetia</taxon>
        <taxon>Leptospirales</taxon>
        <taxon>Leptospiraceae</taxon>
        <taxon>Leptospira</taxon>
    </lineage>
</organism>
<dbReference type="RefSeq" id="WP_135649183.1">
    <property type="nucleotide sequence ID" value="NZ_RQGF01000023.1"/>
</dbReference>
<dbReference type="EMBL" id="RQGF01000023">
    <property type="protein sequence ID" value="TGL62021.1"/>
    <property type="molecule type" value="Genomic_DNA"/>
</dbReference>
<proteinExistence type="predicted"/>
<keyword evidence="2" id="KW-1185">Reference proteome</keyword>
<protein>
    <submittedName>
        <fullName evidence="1">Uncharacterized protein</fullName>
    </submittedName>
</protein>
<comment type="caution">
    <text evidence="1">The sequence shown here is derived from an EMBL/GenBank/DDBJ whole genome shotgun (WGS) entry which is preliminary data.</text>
</comment>
<evidence type="ECO:0000313" key="2">
    <source>
        <dbReference type="Proteomes" id="UP000297762"/>
    </source>
</evidence>
<dbReference type="Proteomes" id="UP000297762">
    <property type="component" value="Unassembled WGS sequence"/>
</dbReference>
<dbReference type="AlphaFoldDB" id="A0A4V3JRW4"/>
<accession>A0A4V3JRW4</accession>
<evidence type="ECO:0000313" key="1">
    <source>
        <dbReference type="EMBL" id="TGL62021.1"/>
    </source>
</evidence>